<evidence type="ECO:0000256" key="3">
    <source>
        <dbReference type="ARBA" id="ARBA00022692"/>
    </source>
</evidence>
<feature type="transmembrane region" description="Helical" evidence="9">
    <location>
        <begin position="12"/>
        <end position="29"/>
    </location>
</feature>
<accession>A0A0A1U801</accession>
<dbReference type="InterPro" id="IPR019411">
    <property type="entry name" value="MMM1_dom"/>
</dbReference>
<dbReference type="PANTHER" id="PTHR13466">
    <property type="entry name" value="TEX2 PROTEIN-RELATED"/>
    <property type="match status" value="1"/>
</dbReference>
<evidence type="ECO:0000256" key="8">
    <source>
        <dbReference type="ARBA" id="ARBA00023136"/>
    </source>
</evidence>
<keyword evidence="6" id="KW-0445">Lipid transport</keyword>
<dbReference type="Proteomes" id="UP000014680">
    <property type="component" value="Unassembled WGS sequence"/>
</dbReference>
<name>A0A0A1U801_ENTIV</name>
<dbReference type="RefSeq" id="XP_004254864.1">
    <property type="nucleotide sequence ID" value="XM_004254816.1"/>
</dbReference>
<dbReference type="OrthoDB" id="26740at2759"/>
<dbReference type="GeneID" id="14887302"/>
<dbReference type="Pfam" id="PF10296">
    <property type="entry name" value="MMM1"/>
    <property type="match status" value="1"/>
</dbReference>
<evidence type="ECO:0000256" key="9">
    <source>
        <dbReference type="SAM" id="Phobius"/>
    </source>
</evidence>
<dbReference type="EMBL" id="KB206756">
    <property type="protein sequence ID" value="ELP88093.1"/>
    <property type="molecule type" value="Genomic_DNA"/>
</dbReference>
<evidence type="ECO:0000256" key="1">
    <source>
        <dbReference type="ARBA" id="ARBA00004586"/>
    </source>
</evidence>
<keyword evidence="4" id="KW-0256">Endoplasmic reticulum</keyword>
<evidence type="ECO:0000256" key="4">
    <source>
        <dbReference type="ARBA" id="ARBA00022824"/>
    </source>
</evidence>
<keyword evidence="7" id="KW-0446">Lipid-binding</keyword>
<proteinExistence type="predicted"/>
<dbReference type="OMA" id="HFFESEN"/>
<evidence type="ECO:0000313" key="12">
    <source>
        <dbReference type="Proteomes" id="UP000014680"/>
    </source>
</evidence>
<sequence>MIVFLYDVVNSIIYPILYSIVLFCILALYTHSDFFNEHLNAICSYYEKIKVKKRTDKDVLYLPKYVQIPQHDISRYENHPVQLTHFENGEVVQNLRLKYENKNLFFIDGKNVICLPLTKSLTVSIFRYKKEPQFNDLFTYKKEVLTPEEIAYNKYKEAKCETLQQKLDYFTHISDEEMSQIKRFKRRKFKQKNSIEIKGIPQTFQYGDTVLLHFDKEELLEFFYYPIKMSVKSVKHQTIIQQHFSSLITKITEKNISDIEARHWSCGINFLLHRLFFQFFDNHKITAKIIEKFQEKVRYSQLPPLVKMMDLTELNFGPKLPLISLPKLIHSDKTGKTIIDFDIEYSDGVQMSIDATLQLPLKSSQTHVKVGLAVKQLKGRLKMMFLQIPSERVWVGCDEDPILNIISEVKFAGKEEKEEKEKKDEKNENSISSVIAYFVKKELIMSSFLNPYMQGFRIPKKTQDKKDKKVPSLENVPNAIEQYRRMKKMFKNAKKEKE</sequence>
<dbReference type="PANTHER" id="PTHR13466:SF0">
    <property type="entry name" value="SMP-LTD DOMAIN-CONTAINING PROTEIN"/>
    <property type="match status" value="1"/>
</dbReference>
<comment type="subcellular location">
    <subcellularLocation>
        <location evidence="1">Endoplasmic reticulum membrane</location>
    </subcellularLocation>
</comment>
<evidence type="ECO:0000313" key="11">
    <source>
        <dbReference type="EMBL" id="ELP88093.1"/>
    </source>
</evidence>
<organism evidence="11 12">
    <name type="scientific">Entamoeba invadens IP1</name>
    <dbReference type="NCBI Taxonomy" id="370355"/>
    <lineage>
        <taxon>Eukaryota</taxon>
        <taxon>Amoebozoa</taxon>
        <taxon>Evosea</taxon>
        <taxon>Archamoebae</taxon>
        <taxon>Mastigamoebida</taxon>
        <taxon>Entamoebidae</taxon>
        <taxon>Entamoeba</taxon>
    </lineage>
</organism>
<protein>
    <recommendedName>
        <fullName evidence="10">SMP-LTD domain-containing protein</fullName>
    </recommendedName>
</protein>
<keyword evidence="12" id="KW-1185">Reference proteome</keyword>
<keyword evidence="2" id="KW-0813">Transport</keyword>
<dbReference type="InterPro" id="IPR031468">
    <property type="entry name" value="SMP_LBD"/>
</dbReference>
<keyword evidence="3 9" id="KW-0812">Transmembrane</keyword>
<dbReference type="GO" id="GO:0006869">
    <property type="term" value="P:lipid transport"/>
    <property type="evidence" value="ECO:0007669"/>
    <property type="project" value="UniProtKB-KW"/>
</dbReference>
<feature type="domain" description="SMP-LTD" evidence="10">
    <location>
        <begin position="258"/>
        <end position="459"/>
    </location>
</feature>
<keyword evidence="8 9" id="KW-0472">Membrane</keyword>
<dbReference type="CDD" id="cd21675">
    <property type="entry name" value="SMP_TEX2"/>
    <property type="match status" value="1"/>
</dbReference>
<reference evidence="11 12" key="1">
    <citation type="submission" date="2012-10" db="EMBL/GenBank/DDBJ databases">
        <authorList>
            <person name="Zafar N."/>
            <person name="Inman J."/>
            <person name="Hall N."/>
            <person name="Lorenzi H."/>
            <person name="Caler E."/>
        </authorList>
    </citation>
    <scope>NUCLEOTIDE SEQUENCE [LARGE SCALE GENOMIC DNA]</scope>
    <source>
        <strain evidence="11 12">IP1</strain>
    </source>
</reference>
<evidence type="ECO:0000259" key="10">
    <source>
        <dbReference type="PROSITE" id="PS51847"/>
    </source>
</evidence>
<dbReference type="GO" id="GO:0008289">
    <property type="term" value="F:lipid binding"/>
    <property type="evidence" value="ECO:0007669"/>
    <property type="project" value="UniProtKB-KW"/>
</dbReference>
<evidence type="ECO:0000256" key="2">
    <source>
        <dbReference type="ARBA" id="ARBA00022448"/>
    </source>
</evidence>
<evidence type="ECO:0000256" key="6">
    <source>
        <dbReference type="ARBA" id="ARBA00023055"/>
    </source>
</evidence>
<keyword evidence="5 9" id="KW-1133">Transmembrane helix</keyword>
<evidence type="ECO:0000256" key="7">
    <source>
        <dbReference type="ARBA" id="ARBA00023121"/>
    </source>
</evidence>
<dbReference type="VEuPathDB" id="AmoebaDB:EIN_222360"/>
<dbReference type="AlphaFoldDB" id="A0A0A1U801"/>
<dbReference type="GO" id="GO:0005789">
    <property type="term" value="C:endoplasmic reticulum membrane"/>
    <property type="evidence" value="ECO:0007669"/>
    <property type="project" value="UniProtKB-SubCell"/>
</dbReference>
<gene>
    <name evidence="11" type="ORF">EIN_222360</name>
</gene>
<dbReference type="PROSITE" id="PS51847">
    <property type="entry name" value="SMP"/>
    <property type="match status" value="1"/>
</dbReference>
<evidence type="ECO:0000256" key="5">
    <source>
        <dbReference type="ARBA" id="ARBA00022989"/>
    </source>
</evidence>
<dbReference type="KEGG" id="eiv:EIN_222360"/>